<evidence type="ECO:0000313" key="8">
    <source>
        <dbReference type="EMBL" id="KAJ9155113.1"/>
    </source>
</evidence>
<keyword evidence="3" id="KW-0547">Nucleotide-binding</keyword>
<dbReference type="SUPFAM" id="SSF81301">
    <property type="entry name" value="Nucleotidyltransferase"/>
    <property type="match status" value="1"/>
</dbReference>
<evidence type="ECO:0000256" key="2">
    <source>
        <dbReference type="ARBA" id="ARBA00022679"/>
    </source>
</evidence>
<dbReference type="PANTHER" id="PTHR13734:SF5">
    <property type="entry name" value="CCA TRNA NUCLEOTIDYLTRANSFERASE, MITOCHONDRIAL"/>
    <property type="match status" value="1"/>
</dbReference>
<dbReference type="GO" id="GO:0003723">
    <property type="term" value="F:RNA binding"/>
    <property type="evidence" value="ECO:0007669"/>
    <property type="project" value="UniProtKB-KW"/>
</dbReference>
<feature type="domain" description="tRNA nucleotidyltransferase/poly(A) polymerase RNA and SrmB- binding" evidence="7">
    <location>
        <begin position="232"/>
        <end position="273"/>
    </location>
</feature>
<evidence type="ECO:0000259" key="6">
    <source>
        <dbReference type="Pfam" id="PF01743"/>
    </source>
</evidence>
<dbReference type="AlphaFoldDB" id="A0AA38RQW0"/>
<dbReference type="Gene3D" id="3.30.460.10">
    <property type="entry name" value="Beta Polymerase, domain 2"/>
    <property type="match status" value="1"/>
</dbReference>
<name>A0AA38RQW0_9PEZI</name>
<dbReference type="Pfam" id="PF12627">
    <property type="entry name" value="PolyA_pol_RNAbd"/>
    <property type="match status" value="1"/>
</dbReference>
<dbReference type="Pfam" id="PF01743">
    <property type="entry name" value="PolyA_pol"/>
    <property type="match status" value="1"/>
</dbReference>
<dbReference type="InterPro" id="IPR002646">
    <property type="entry name" value="PolA_pol_head_dom"/>
</dbReference>
<dbReference type="InterPro" id="IPR032828">
    <property type="entry name" value="PolyA_RNA-bd"/>
</dbReference>
<comment type="caution">
    <text evidence="8">The sequence shown here is derived from an EMBL/GenBank/DDBJ whole genome shotgun (WGS) entry which is preliminary data.</text>
</comment>
<proteinExistence type="inferred from homology"/>
<dbReference type="Gene3D" id="1.10.3090.10">
    <property type="entry name" value="cca-adding enzyme, domain 2"/>
    <property type="match status" value="1"/>
</dbReference>
<feature type="domain" description="Poly A polymerase head" evidence="6">
    <location>
        <begin position="38"/>
        <end position="183"/>
    </location>
</feature>
<organism evidence="8 9">
    <name type="scientific">Pleurostoma richardsiae</name>
    <dbReference type="NCBI Taxonomy" id="41990"/>
    <lineage>
        <taxon>Eukaryota</taxon>
        <taxon>Fungi</taxon>
        <taxon>Dikarya</taxon>
        <taxon>Ascomycota</taxon>
        <taxon>Pezizomycotina</taxon>
        <taxon>Sordariomycetes</taxon>
        <taxon>Sordariomycetidae</taxon>
        <taxon>Calosphaeriales</taxon>
        <taxon>Pleurostomataceae</taxon>
        <taxon>Pleurostoma</taxon>
    </lineage>
</organism>
<evidence type="ECO:0000313" key="9">
    <source>
        <dbReference type="Proteomes" id="UP001174694"/>
    </source>
</evidence>
<dbReference type="Proteomes" id="UP001174694">
    <property type="component" value="Unassembled WGS sequence"/>
</dbReference>
<dbReference type="FunFam" id="3.30.460.10:FF:000019">
    <property type="entry name" value="tRNA nucleotidyltransferase cca2"/>
    <property type="match status" value="1"/>
</dbReference>
<evidence type="ECO:0000259" key="7">
    <source>
        <dbReference type="Pfam" id="PF12627"/>
    </source>
</evidence>
<gene>
    <name evidence="8" type="ORF">NKR23_g2547</name>
</gene>
<dbReference type="GO" id="GO:0001680">
    <property type="term" value="P:tRNA 3'-terminal CCA addition"/>
    <property type="evidence" value="ECO:0007669"/>
    <property type="project" value="TreeGrafter"/>
</dbReference>
<dbReference type="GO" id="GO:0005739">
    <property type="term" value="C:mitochondrion"/>
    <property type="evidence" value="ECO:0007669"/>
    <property type="project" value="UniProtKB-ARBA"/>
</dbReference>
<dbReference type="EMBL" id="JANBVO010000004">
    <property type="protein sequence ID" value="KAJ9155113.1"/>
    <property type="molecule type" value="Genomic_DNA"/>
</dbReference>
<dbReference type="GO" id="GO:0052929">
    <property type="term" value="F:ATP:3'-cytidine-cytidine-tRNA adenylyltransferase activity"/>
    <property type="evidence" value="ECO:0007669"/>
    <property type="project" value="TreeGrafter"/>
</dbReference>
<accession>A0AA38RQW0</accession>
<dbReference type="GO" id="GO:0052927">
    <property type="term" value="F:CC tRNA cytidylyltransferase activity"/>
    <property type="evidence" value="ECO:0007669"/>
    <property type="project" value="TreeGrafter"/>
</dbReference>
<dbReference type="CDD" id="cd05398">
    <property type="entry name" value="NT_ClassII-CCAase"/>
    <property type="match status" value="1"/>
</dbReference>
<comment type="similarity">
    <text evidence="1 5">Belongs to the tRNA nucleotidyltransferase/poly(A) polymerase family.</text>
</comment>
<evidence type="ECO:0000256" key="1">
    <source>
        <dbReference type="ARBA" id="ARBA00007265"/>
    </source>
</evidence>
<evidence type="ECO:0000256" key="3">
    <source>
        <dbReference type="ARBA" id="ARBA00022741"/>
    </source>
</evidence>
<evidence type="ECO:0000256" key="5">
    <source>
        <dbReference type="RuleBase" id="RU003953"/>
    </source>
</evidence>
<keyword evidence="9" id="KW-1185">Reference proteome</keyword>
<reference evidence="8" key="1">
    <citation type="submission" date="2022-07" db="EMBL/GenBank/DDBJ databases">
        <title>Fungi with potential for degradation of polypropylene.</title>
        <authorList>
            <person name="Gostincar C."/>
        </authorList>
    </citation>
    <scope>NUCLEOTIDE SEQUENCE</scope>
    <source>
        <strain evidence="8">EXF-13308</strain>
    </source>
</reference>
<sequence>MSTVQLNPRERQLKALLLDVAAYIDKDADNSREPLVLRWAGGWVRDKLLGIQSHDIDTAINCMTGFAFASKMRDFCEIPENVEKHSIGPTDIGNLHKIAQNPEKSKHLETVTTKVFGFDVDFVNLRKETYAEDSRNPQMEFGTAQEDALRRDATVNALFYNLHSGEVEDLTGGLRDMDQKLIRTPMEPFQTFMDDPLRVLRLVRFASRLEFSIDPAAEKVMGDERVLNALRLKISRERVGIELEKMLKGNHPCAALGLIDRLGLYHSIFTDPAHAEMSQPDITNWNEVYSFLDRLEAQRTPGSIHDTLIKTDEARHFAWNLAAIVPWEQIPDPKPTKPGKPPLPFVTVAAREGIKAPNRLSDLITAAHKHRSEIVRLRDIVNNKESAMHERDRFGMAIREWDTRGGNWRLQVLYAILFDVLQRAQKGAASNYTEVLRKWQEFLDHLQHLDVLDAPSIKRLVDGRELSKGLGIKPGKWMAAAMEVAMAWQLRNPGVTDPAGAVEEVRRRKEELGIDGVLSK</sequence>
<keyword evidence="4 5" id="KW-0694">RNA-binding</keyword>
<dbReference type="GO" id="GO:0000166">
    <property type="term" value="F:nucleotide binding"/>
    <property type="evidence" value="ECO:0007669"/>
    <property type="project" value="UniProtKB-KW"/>
</dbReference>
<dbReference type="InterPro" id="IPR043519">
    <property type="entry name" value="NT_sf"/>
</dbReference>
<keyword evidence="2 5" id="KW-0808">Transferase</keyword>
<protein>
    <submittedName>
        <fullName evidence="8">Poly A polymerase C-terminal region-like protein</fullName>
    </submittedName>
</protein>
<dbReference type="PANTHER" id="PTHR13734">
    <property type="entry name" value="TRNA-NUCLEOTIDYLTRANSFERASE"/>
    <property type="match status" value="1"/>
</dbReference>
<evidence type="ECO:0000256" key="4">
    <source>
        <dbReference type="ARBA" id="ARBA00022884"/>
    </source>
</evidence>
<dbReference type="SUPFAM" id="SSF81891">
    <property type="entry name" value="Poly A polymerase C-terminal region-like"/>
    <property type="match status" value="1"/>
</dbReference>